<accession>A0AAD9E0A4</accession>
<proteinExistence type="predicted"/>
<comment type="caution">
    <text evidence="2">The sequence shown here is derived from an EMBL/GenBank/DDBJ whole genome shotgun (WGS) entry which is preliminary data.</text>
</comment>
<feature type="compositionally biased region" description="Basic and acidic residues" evidence="1">
    <location>
        <begin position="14"/>
        <end position="33"/>
    </location>
</feature>
<protein>
    <submittedName>
        <fullName evidence="2">Uncharacterized protein</fullName>
    </submittedName>
</protein>
<evidence type="ECO:0000313" key="3">
    <source>
        <dbReference type="Proteomes" id="UP001239994"/>
    </source>
</evidence>
<dbReference type="AlphaFoldDB" id="A0AAD9E0A4"/>
<keyword evidence="3" id="KW-1185">Reference proteome</keyword>
<evidence type="ECO:0000256" key="1">
    <source>
        <dbReference type="SAM" id="MobiDB-lite"/>
    </source>
</evidence>
<feature type="compositionally biased region" description="Basic residues" evidence="1">
    <location>
        <begin position="245"/>
        <end position="258"/>
    </location>
</feature>
<reference evidence="2" key="1">
    <citation type="submission" date="2023-03" db="EMBL/GenBank/DDBJ databases">
        <title>Electrophorus voltai genome.</title>
        <authorList>
            <person name="Bian C."/>
        </authorList>
    </citation>
    <scope>NUCLEOTIDE SEQUENCE</scope>
    <source>
        <strain evidence="2">CB-2022</strain>
        <tissue evidence="2">Muscle</tissue>
    </source>
</reference>
<feature type="region of interest" description="Disordered" evidence="1">
    <location>
        <begin position="1"/>
        <end position="35"/>
    </location>
</feature>
<feature type="region of interest" description="Disordered" evidence="1">
    <location>
        <begin position="217"/>
        <end position="332"/>
    </location>
</feature>
<name>A0AAD9E0A4_9TELE</name>
<evidence type="ECO:0000313" key="2">
    <source>
        <dbReference type="EMBL" id="KAK1799519.1"/>
    </source>
</evidence>
<gene>
    <name evidence="2" type="ORF">P4O66_000401</name>
</gene>
<feature type="compositionally biased region" description="Basic residues" evidence="1">
    <location>
        <begin position="279"/>
        <end position="290"/>
    </location>
</feature>
<sequence length="366" mass="40237">MVILSVTPSETETETERGSKEGEGGREREKVEGESGGGERVWDICIARHILSGPEVTMTLSLSVANEKDGTYKRHHCPVYKAYNSGITRTAGDQYPHILKGFSLFQRYFYKPLAGTLVGKPPMFLGTFHTGTTGESAPGKYLGGPKCSTRSYLLEYQNGYDGHQFPGSDTVGSYHLYWDYQEDYGEYERSEECQDISLRSDSEVDRLENPVMEVEEALHEDSPSVMDTWSADLESNEPPVPKVPPKARRTRISKLPRVTHKEAVPSSSEDTPSPGAHSPRARVPVRKPQRDKKEASPVPTPETCKTTGALPKACAPKPEKPPPPNSAKGDCPTAELANAKLCDFAPGEGLGEEPVKLICTLSFTRH</sequence>
<dbReference type="Proteomes" id="UP001239994">
    <property type="component" value="Unassembled WGS sequence"/>
</dbReference>
<dbReference type="EMBL" id="JAROKS010000011">
    <property type="protein sequence ID" value="KAK1799519.1"/>
    <property type="molecule type" value="Genomic_DNA"/>
</dbReference>
<organism evidence="2 3">
    <name type="scientific">Electrophorus voltai</name>
    <dbReference type="NCBI Taxonomy" id="2609070"/>
    <lineage>
        <taxon>Eukaryota</taxon>
        <taxon>Metazoa</taxon>
        <taxon>Chordata</taxon>
        <taxon>Craniata</taxon>
        <taxon>Vertebrata</taxon>
        <taxon>Euteleostomi</taxon>
        <taxon>Actinopterygii</taxon>
        <taxon>Neopterygii</taxon>
        <taxon>Teleostei</taxon>
        <taxon>Ostariophysi</taxon>
        <taxon>Gymnotiformes</taxon>
        <taxon>Gymnotoidei</taxon>
        <taxon>Gymnotidae</taxon>
        <taxon>Electrophorus</taxon>
    </lineage>
</organism>